<dbReference type="InterPro" id="IPR016181">
    <property type="entry name" value="Acyl_CoA_acyltransferase"/>
</dbReference>
<evidence type="ECO:0000313" key="3">
    <source>
        <dbReference type="Proteomes" id="UP000324376"/>
    </source>
</evidence>
<keyword evidence="3" id="KW-1185">Reference proteome</keyword>
<dbReference type="SUPFAM" id="SSF55729">
    <property type="entry name" value="Acyl-CoA N-acyltransferases (Nat)"/>
    <property type="match status" value="1"/>
</dbReference>
<dbReference type="EMBL" id="VNHU01000010">
    <property type="protein sequence ID" value="TYP71020.1"/>
    <property type="molecule type" value="Genomic_DNA"/>
</dbReference>
<dbReference type="OrthoDB" id="1178186at2"/>
<dbReference type="CDD" id="cd04301">
    <property type="entry name" value="NAT_SF"/>
    <property type="match status" value="1"/>
</dbReference>
<evidence type="ECO:0000259" key="1">
    <source>
        <dbReference type="PROSITE" id="PS51186"/>
    </source>
</evidence>
<dbReference type="GO" id="GO:0016747">
    <property type="term" value="F:acyltransferase activity, transferring groups other than amino-acyl groups"/>
    <property type="evidence" value="ECO:0007669"/>
    <property type="project" value="InterPro"/>
</dbReference>
<dbReference type="Pfam" id="PF13673">
    <property type="entry name" value="Acetyltransf_10"/>
    <property type="match status" value="1"/>
</dbReference>
<evidence type="ECO:0000313" key="2">
    <source>
        <dbReference type="EMBL" id="TYP71020.1"/>
    </source>
</evidence>
<organism evidence="2 3">
    <name type="scientific">Aquimarina intermedia</name>
    <dbReference type="NCBI Taxonomy" id="350814"/>
    <lineage>
        <taxon>Bacteria</taxon>
        <taxon>Pseudomonadati</taxon>
        <taxon>Bacteroidota</taxon>
        <taxon>Flavobacteriia</taxon>
        <taxon>Flavobacteriales</taxon>
        <taxon>Flavobacteriaceae</taxon>
        <taxon>Aquimarina</taxon>
    </lineage>
</organism>
<accession>A0A5S5BY05</accession>
<dbReference type="Gene3D" id="3.40.630.30">
    <property type="match status" value="1"/>
</dbReference>
<dbReference type="AlphaFoldDB" id="A0A5S5BY05"/>
<name>A0A5S5BY05_9FLAO</name>
<comment type="caution">
    <text evidence="2">The sequence shown here is derived from an EMBL/GenBank/DDBJ whole genome shotgun (WGS) entry which is preliminary data.</text>
</comment>
<dbReference type="PROSITE" id="PS51186">
    <property type="entry name" value="GNAT"/>
    <property type="match status" value="1"/>
</dbReference>
<dbReference type="RefSeq" id="WP_148783525.1">
    <property type="nucleotide sequence ID" value="NZ_VNHU01000010.1"/>
</dbReference>
<sequence>MNHIIKEITSHWTLPIRHKVMWPDKPLDYVKVPNDNEGRHFGLFIDEKLISIISLFEEKKEIQFRKFATLHAYQGNGYGSQLLKFIIELTAQEGARKIWCNARVDKAGYYRKFGLNETDKRYEKGGIQFVIMEKIVA</sequence>
<feature type="domain" description="N-acetyltransferase" evidence="1">
    <location>
        <begin position="1"/>
        <end position="137"/>
    </location>
</feature>
<dbReference type="Proteomes" id="UP000324376">
    <property type="component" value="Unassembled WGS sequence"/>
</dbReference>
<reference evidence="2 3" key="1">
    <citation type="submission" date="2019-07" db="EMBL/GenBank/DDBJ databases">
        <title>Genomic Encyclopedia of Archaeal and Bacterial Type Strains, Phase II (KMG-II): from individual species to whole genera.</title>
        <authorList>
            <person name="Goeker M."/>
        </authorList>
    </citation>
    <scope>NUCLEOTIDE SEQUENCE [LARGE SCALE GENOMIC DNA]</scope>
    <source>
        <strain evidence="2 3">DSM 17527</strain>
    </source>
</reference>
<proteinExistence type="predicted"/>
<dbReference type="InterPro" id="IPR000182">
    <property type="entry name" value="GNAT_dom"/>
</dbReference>
<gene>
    <name evidence="2" type="ORF">BD809_11079</name>
</gene>
<protein>
    <submittedName>
        <fullName evidence="2">Acetyltransferase (GNAT) family protein</fullName>
    </submittedName>
</protein>
<keyword evidence="2" id="KW-0808">Transferase</keyword>